<reference evidence="6 7" key="1">
    <citation type="submission" date="2019-02" db="EMBL/GenBank/DDBJ databases">
        <title>Deep-cultivation of Planctomycetes and their phenomic and genomic characterization uncovers novel biology.</title>
        <authorList>
            <person name="Wiegand S."/>
            <person name="Jogler M."/>
            <person name="Boedeker C."/>
            <person name="Pinto D."/>
            <person name="Vollmers J."/>
            <person name="Rivas-Marin E."/>
            <person name="Kohn T."/>
            <person name="Peeters S.H."/>
            <person name="Heuer A."/>
            <person name="Rast P."/>
            <person name="Oberbeckmann S."/>
            <person name="Bunk B."/>
            <person name="Jeske O."/>
            <person name="Meyerdierks A."/>
            <person name="Storesund J.E."/>
            <person name="Kallscheuer N."/>
            <person name="Luecker S."/>
            <person name="Lage O.M."/>
            <person name="Pohl T."/>
            <person name="Merkel B.J."/>
            <person name="Hornburger P."/>
            <person name="Mueller R.-W."/>
            <person name="Bruemmer F."/>
            <person name="Labrenz M."/>
            <person name="Spormann A.M."/>
            <person name="Op den Camp H."/>
            <person name="Overmann J."/>
            <person name="Amann R."/>
            <person name="Jetten M.S.M."/>
            <person name="Mascher T."/>
            <person name="Medema M.H."/>
            <person name="Devos D.P."/>
            <person name="Kaster A.-K."/>
            <person name="Ovreas L."/>
            <person name="Rohde M."/>
            <person name="Galperin M.Y."/>
            <person name="Jogler C."/>
        </authorList>
    </citation>
    <scope>NUCLEOTIDE SEQUENCE [LARGE SCALE GENOMIC DNA]</scope>
    <source>
        <strain evidence="6 7">Pan181</strain>
    </source>
</reference>
<dbReference type="GO" id="GO:0051304">
    <property type="term" value="P:chromosome separation"/>
    <property type="evidence" value="ECO:0007669"/>
    <property type="project" value="InterPro"/>
</dbReference>
<dbReference type="NCBIfam" id="TIGR00281">
    <property type="entry name" value="SMC-Scp complex subunit ScpB"/>
    <property type="match status" value="1"/>
</dbReference>
<proteinExistence type="predicted"/>
<dbReference type="EMBL" id="CP036278">
    <property type="protein sequence ID" value="QDU54066.1"/>
    <property type="molecule type" value="Genomic_DNA"/>
</dbReference>
<evidence type="ECO:0000256" key="3">
    <source>
        <dbReference type="ARBA" id="ARBA00022829"/>
    </source>
</evidence>
<dbReference type="SUPFAM" id="SSF46785">
    <property type="entry name" value="Winged helix' DNA-binding domain"/>
    <property type="match status" value="2"/>
</dbReference>
<keyword evidence="4" id="KW-0131">Cell cycle</keyword>
<keyword evidence="7" id="KW-1185">Reference proteome</keyword>
<evidence type="ECO:0000313" key="7">
    <source>
        <dbReference type="Proteomes" id="UP000315750"/>
    </source>
</evidence>
<dbReference type="InterPro" id="IPR036390">
    <property type="entry name" value="WH_DNA-bd_sf"/>
</dbReference>
<evidence type="ECO:0000256" key="4">
    <source>
        <dbReference type="ARBA" id="ARBA00023306"/>
    </source>
</evidence>
<dbReference type="Gene3D" id="1.10.10.10">
    <property type="entry name" value="Winged helix-like DNA-binding domain superfamily/Winged helix DNA-binding domain"/>
    <property type="match status" value="2"/>
</dbReference>
<accession>A0A518AH75</accession>
<keyword evidence="2" id="KW-0132">Cell division</keyword>
<evidence type="ECO:0000256" key="1">
    <source>
        <dbReference type="ARBA" id="ARBA00022490"/>
    </source>
</evidence>
<keyword evidence="3" id="KW-0159">Chromosome partition</keyword>
<dbReference type="PANTHER" id="PTHR34298:SF2">
    <property type="entry name" value="SEGREGATION AND CONDENSATION PROTEIN B"/>
    <property type="match status" value="1"/>
</dbReference>
<keyword evidence="1" id="KW-0963">Cytoplasm</keyword>
<dbReference type="GO" id="GO:0051301">
    <property type="term" value="P:cell division"/>
    <property type="evidence" value="ECO:0007669"/>
    <property type="project" value="UniProtKB-KW"/>
</dbReference>
<evidence type="ECO:0000256" key="5">
    <source>
        <dbReference type="SAM" id="MobiDB-lite"/>
    </source>
</evidence>
<dbReference type="InterPro" id="IPR036388">
    <property type="entry name" value="WH-like_DNA-bd_sf"/>
</dbReference>
<dbReference type="KEGG" id="amuc:Pan181_02460"/>
<name>A0A518AH75_9BACT</name>
<sequence>MSDRETTKSEDSPLSIRRLTNAFAAMLGRKPSASGAKSDAAPRETPTNTRTITEALLFVGRPDNQPMSAAALAATMRDITPEEVATAVDELNAEYLADSSAMTIEQSAGGYKMVLREEYSRVRDKFHGKLKQTTLTPTAMEVLSVVAYRQPIELAAINELRGQNSQSLANSLVRRGLLRLERPADNPKRPLYRTTEQFLKVFGLTHINQLPQAAEFEVA</sequence>
<evidence type="ECO:0000313" key="6">
    <source>
        <dbReference type="EMBL" id="QDU54066.1"/>
    </source>
</evidence>
<dbReference type="InterPro" id="IPR005234">
    <property type="entry name" value="ScpB_csome_segregation"/>
</dbReference>
<dbReference type="Proteomes" id="UP000315750">
    <property type="component" value="Chromosome"/>
</dbReference>
<dbReference type="PANTHER" id="PTHR34298">
    <property type="entry name" value="SEGREGATION AND CONDENSATION PROTEIN B"/>
    <property type="match status" value="1"/>
</dbReference>
<evidence type="ECO:0000256" key="2">
    <source>
        <dbReference type="ARBA" id="ARBA00022618"/>
    </source>
</evidence>
<dbReference type="PIRSF" id="PIRSF019345">
    <property type="entry name" value="ScpB"/>
    <property type="match status" value="1"/>
</dbReference>
<dbReference type="RefSeq" id="WP_197528776.1">
    <property type="nucleotide sequence ID" value="NZ_CP036278.1"/>
</dbReference>
<dbReference type="AlphaFoldDB" id="A0A518AH75"/>
<feature type="region of interest" description="Disordered" evidence="5">
    <location>
        <begin position="29"/>
        <end position="50"/>
    </location>
</feature>
<organism evidence="6 7">
    <name type="scientific">Aeoliella mucimassa</name>
    <dbReference type="NCBI Taxonomy" id="2527972"/>
    <lineage>
        <taxon>Bacteria</taxon>
        <taxon>Pseudomonadati</taxon>
        <taxon>Planctomycetota</taxon>
        <taxon>Planctomycetia</taxon>
        <taxon>Pirellulales</taxon>
        <taxon>Lacipirellulaceae</taxon>
        <taxon>Aeoliella</taxon>
    </lineage>
</organism>
<protein>
    <submittedName>
        <fullName evidence="6">Segregation and condensation protein B</fullName>
    </submittedName>
</protein>
<dbReference type="Pfam" id="PF04079">
    <property type="entry name" value="SMC_ScpB"/>
    <property type="match status" value="1"/>
</dbReference>
<gene>
    <name evidence="6" type="primary">scpB</name>
    <name evidence="6" type="ORF">Pan181_02460</name>
</gene>